<keyword evidence="5" id="KW-0963">Cytoplasm</keyword>
<dbReference type="NCBIfam" id="TIGR00653">
    <property type="entry name" value="GlnA"/>
    <property type="match status" value="1"/>
</dbReference>
<feature type="binding site" evidence="14">
    <location>
        <position position="334"/>
    </location>
    <ligand>
        <name>Mg(2+)</name>
        <dbReference type="ChEBI" id="CHEBI:18420"/>
        <label>1</label>
    </ligand>
</feature>
<evidence type="ECO:0000256" key="2">
    <source>
        <dbReference type="ARBA" id="ARBA00009897"/>
    </source>
</evidence>
<evidence type="ECO:0000259" key="19">
    <source>
        <dbReference type="PROSITE" id="PS51987"/>
    </source>
</evidence>
<comment type="subcellular location">
    <subcellularLocation>
        <location evidence="1">Cytoplasm</location>
    </subcellularLocation>
</comment>
<keyword evidence="6 17" id="KW-0436">Ligase</keyword>
<dbReference type="Pfam" id="PF00120">
    <property type="entry name" value="Gln-synt_C"/>
    <property type="match status" value="1"/>
</dbReference>
<name>B2A0H5_NATTJ</name>
<dbReference type="InterPro" id="IPR036651">
    <property type="entry name" value="Gln_synt_N_sf"/>
</dbReference>
<protein>
    <recommendedName>
        <fullName evidence="4 17">Glutamine synthetase</fullName>
        <ecNumber evidence="3 17">6.3.1.2</ecNumber>
    </recommendedName>
</protein>
<feature type="binding site" evidence="12">
    <location>
        <position position="305"/>
    </location>
    <ligand>
        <name>L-glutamate</name>
        <dbReference type="ChEBI" id="CHEBI:29985"/>
    </ligand>
</feature>
<evidence type="ECO:0000256" key="12">
    <source>
        <dbReference type="PIRSR" id="PIRSR604809-1"/>
    </source>
</evidence>
<evidence type="ECO:0000256" key="17">
    <source>
        <dbReference type="RuleBase" id="RU004356"/>
    </source>
</evidence>
<dbReference type="InterPro" id="IPR008146">
    <property type="entry name" value="Gln_synth_cat_dom"/>
</dbReference>
<dbReference type="PROSITE" id="PS00181">
    <property type="entry name" value="GLNA_ATP"/>
    <property type="match status" value="1"/>
</dbReference>
<dbReference type="Pfam" id="PF03951">
    <property type="entry name" value="Gln-synt_N"/>
    <property type="match status" value="1"/>
</dbReference>
<dbReference type="EC" id="6.3.1.2" evidence="3 17"/>
<dbReference type="InterPro" id="IPR004809">
    <property type="entry name" value="Gln_synth_I"/>
</dbReference>
<evidence type="ECO:0000256" key="13">
    <source>
        <dbReference type="PIRSR" id="PIRSR604809-2"/>
    </source>
</evidence>
<evidence type="ECO:0000256" key="16">
    <source>
        <dbReference type="RuleBase" id="RU000384"/>
    </source>
</evidence>
<dbReference type="SUPFAM" id="SSF54368">
    <property type="entry name" value="Glutamine synthetase, N-terminal domain"/>
    <property type="match status" value="1"/>
</dbReference>
<feature type="binding site" evidence="14">
    <location>
        <position position="133"/>
    </location>
    <ligand>
        <name>Mg(2+)</name>
        <dbReference type="ChEBI" id="CHEBI:18420"/>
        <label>1</label>
    </ligand>
</feature>
<dbReference type="SUPFAM" id="SSF55931">
    <property type="entry name" value="Glutamine synthetase/guanido kinase"/>
    <property type="match status" value="1"/>
</dbReference>
<accession>B2A0H5</accession>
<feature type="binding site" evidence="14">
    <location>
        <position position="195"/>
    </location>
    <ligand>
        <name>Mg(2+)</name>
        <dbReference type="ChEBI" id="CHEBI:18420"/>
        <label>1</label>
    </ligand>
</feature>
<dbReference type="GO" id="GO:0006542">
    <property type="term" value="P:glutamine biosynthetic process"/>
    <property type="evidence" value="ECO:0007669"/>
    <property type="project" value="InterPro"/>
</dbReference>
<dbReference type="GO" id="GO:0005524">
    <property type="term" value="F:ATP binding"/>
    <property type="evidence" value="ECO:0007669"/>
    <property type="project" value="UniProtKB-KW"/>
</dbReference>
<evidence type="ECO:0000256" key="14">
    <source>
        <dbReference type="PIRSR" id="PIRSR604809-3"/>
    </source>
</evidence>
<dbReference type="OrthoDB" id="9807095at2"/>
<keyword evidence="8 13" id="KW-0547">Nucleotide-binding</keyword>
<dbReference type="InterPro" id="IPR008147">
    <property type="entry name" value="Gln_synt_N"/>
</dbReference>
<evidence type="ECO:0000313" key="21">
    <source>
        <dbReference type="Proteomes" id="UP000001683"/>
    </source>
</evidence>
<dbReference type="RefSeq" id="WP_012447414.1">
    <property type="nucleotide sequence ID" value="NC_010718.1"/>
</dbReference>
<comment type="similarity">
    <text evidence="2 15 16">Belongs to the glutamine synthetase family.</text>
</comment>
<dbReference type="PROSITE" id="PS51986">
    <property type="entry name" value="GS_BETA_GRASP"/>
    <property type="match status" value="1"/>
</dbReference>
<evidence type="ECO:0000256" key="10">
    <source>
        <dbReference type="ARBA" id="ARBA00022842"/>
    </source>
</evidence>
<dbReference type="PROSITE" id="PS00180">
    <property type="entry name" value="GLNA_1"/>
    <property type="match status" value="1"/>
</dbReference>
<feature type="binding site" evidence="14">
    <location>
        <position position="131"/>
    </location>
    <ligand>
        <name>Mg(2+)</name>
        <dbReference type="ChEBI" id="CHEBI:18420"/>
        <label>1</label>
    </ligand>
</feature>
<organism evidence="20 21">
    <name type="scientific">Natranaerobius thermophilus (strain ATCC BAA-1301 / DSM 18059 / JW/NM-WN-LF)</name>
    <dbReference type="NCBI Taxonomy" id="457570"/>
    <lineage>
        <taxon>Bacteria</taxon>
        <taxon>Bacillati</taxon>
        <taxon>Bacillota</taxon>
        <taxon>Clostridia</taxon>
        <taxon>Natranaerobiales</taxon>
        <taxon>Natranaerobiaceae</taxon>
        <taxon>Natranaerobius</taxon>
    </lineage>
</organism>
<keyword evidence="21" id="KW-1185">Reference proteome</keyword>
<feature type="domain" description="GS beta-grasp" evidence="18">
    <location>
        <begin position="16"/>
        <end position="101"/>
    </location>
</feature>
<keyword evidence="7 14" id="KW-0479">Metal-binding</keyword>
<feature type="binding site" evidence="12">
    <location>
        <position position="336"/>
    </location>
    <ligand>
        <name>L-glutamate</name>
        <dbReference type="ChEBI" id="CHEBI:29985"/>
    </ligand>
</feature>
<dbReference type="Proteomes" id="UP000001683">
    <property type="component" value="Chromosome"/>
</dbReference>
<dbReference type="KEGG" id="nth:Nther_0952"/>
<evidence type="ECO:0000256" key="5">
    <source>
        <dbReference type="ARBA" id="ARBA00022490"/>
    </source>
</evidence>
<dbReference type="SMART" id="SM01230">
    <property type="entry name" value="Gln-synt_C"/>
    <property type="match status" value="1"/>
</dbReference>
<feature type="binding site" evidence="12">
    <location>
        <position position="299"/>
    </location>
    <ligand>
        <name>L-glutamate</name>
        <dbReference type="ChEBI" id="CHEBI:29985"/>
    </ligand>
</feature>
<dbReference type="InterPro" id="IPR027302">
    <property type="entry name" value="Gln_synth_N_conserv_site"/>
</dbReference>
<comment type="cofactor">
    <cofactor evidence="14">
        <name>Mg(2+)</name>
        <dbReference type="ChEBI" id="CHEBI:18420"/>
    </cofactor>
    <text evidence="14">Binds 2 Mg(2+) ions per subunit.</text>
</comment>
<dbReference type="GO" id="GO:0004356">
    <property type="term" value="F:glutamine synthetase activity"/>
    <property type="evidence" value="ECO:0007669"/>
    <property type="project" value="UniProtKB-EC"/>
</dbReference>
<dbReference type="PANTHER" id="PTHR43785:SF12">
    <property type="entry name" value="TYPE-1 GLUTAMINE SYNTHETASE 2"/>
    <property type="match status" value="1"/>
</dbReference>
<dbReference type="HOGENOM" id="CLU_017290_1_3_9"/>
<dbReference type="PANTHER" id="PTHR43785">
    <property type="entry name" value="GAMMA-GLUTAMYLPUTRESCINE SYNTHETASE"/>
    <property type="match status" value="1"/>
</dbReference>
<dbReference type="eggNOG" id="COG0174">
    <property type="taxonomic scope" value="Bacteria"/>
</dbReference>
<dbReference type="InParanoid" id="B2A0H5"/>
<feature type="binding site" evidence="12">
    <location>
        <position position="317"/>
    </location>
    <ligand>
        <name>L-glutamate</name>
        <dbReference type="ChEBI" id="CHEBI:29985"/>
    </ligand>
</feature>
<dbReference type="STRING" id="457570.Nther_0952"/>
<dbReference type="Gene3D" id="3.30.590.10">
    <property type="entry name" value="Glutamine synthetase/guanido kinase, catalytic domain"/>
    <property type="match status" value="1"/>
</dbReference>
<dbReference type="AlphaFoldDB" id="B2A0H5"/>
<evidence type="ECO:0000256" key="3">
    <source>
        <dbReference type="ARBA" id="ARBA00012937"/>
    </source>
</evidence>
<evidence type="ECO:0000256" key="4">
    <source>
        <dbReference type="ARBA" id="ARBA00021364"/>
    </source>
</evidence>
<evidence type="ECO:0000256" key="6">
    <source>
        <dbReference type="ARBA" id="ARBA00022598"/>
    </source>
</evidence>
<feature type="binding site" evidence="14">
    <location>
        <position position="188"/>
    </location>
    <ligand>
        <name>Mg(2+)</name>
        <dbReference type="ChEBI" id="CHEBI:18420"/>
        <label>1</label>
    </ligand>
</feature>
<dbReference type="FunFam" id="3.30.590.10:FF:000003">
    <property type="entry name" value="Glutamine synthetase 2"/>
    <property type="match status" value="1"/>
</dbReference>
<evidence type="ECO:0000256" key="7">
    <source>
        <dbReference type="ARBA" id="ARBA00022723"/>
    </source>
</evidence>
<keyword evidence="9 13" id="KW-0067">ATP-binding</keyword>
<dbReference type="EMBL" id="CP001034">
    <property type="protein sequence ID" value="ACB84536.1"/>
    <property type="molecule type" value="Genomic_DNA"/>
</dbReference>
<proteinExistence type="inferred from homology"/>
<feature type="binding site" evidence="13">
    <location>
        <begin position="198"/>
        <end position="200"/>
    </location>
    <ligand>
        <name>ATP</name>
        <dbReference type="ChEBI" id="CHEBI:30616"/>
    </ligand>
</feature>
<evidence type="ECO:0000256" key="9">
    <source>
        <dbReference type="ARBA" id="ARBA00022840"/>
    </source>
</evidence>
<dbReference type="Gene3D" id="3.10.20.70">
    <property type="entry name" value="Glutamine synthetase, N-terminal domain"/>
    <property type="match status" value="1"/>
</dbReference>
<evidence type="ECO:0000256" key="11">
    <source>
        <dbReference type="ARBA" id="ARBA00049436"/>
    </source>
</evidence>
<reference evidence="20 21" key="2">
    <citation type="journal article" date="2011" name="J. Bacteriol.">
        <title>Complete genome sequence of the anaerobic, halophilic alkalithermophile Natranaerobius thermophilus JW/NM-WN-LF.</title>
        <authorList>
            <person name="Zhao B."/>
            <person name="Mesbah N.M."/>
            <person name="Dalin E."/>
            <person name="Goodwin L."/>
            <person name="Nolan M."/>
            <person name="Pitluck S."/>
            <person name="Chertkov O."/>
            <person name="Brettin T.S."/>
            <person name="Han J."/>
            <person name="Larimer F.W."/>
            <person name="Land M.L."/>
            <person name="Hauser L."/>
            <person name="Kyrpides N."/>
            <person name="Wiegel J."/>
        </authorList>
    </citation>
    <scope>NUCLEOTIDE SEQUENCE [LARGE SCALE GENOMIC DNA]</scope>
    <source>
        <strain evidence="21">ATCC BAA-1301 / DSM 18059 / JW/NM-WN-LF</strain>
    </source>
</reference>
<dbReference type="InterPro" id="IPR014746">
    <property type="entry name" value="Gln_synth/guanido_kin_cat_dom"/>
</dbReference>
<feature type="binding site" evidence="13">
    <location>
        <position position="183"/>
    </location>
    <ligand>
        <name>ATP</name>
        <dbReference type="ChEBI" id="CHEBI:30616"/>
    </ligand>
</feature>
<sequence>MSDLTREELKEKISDLDIEFIRLQFTDVFGIMKSMSVTVDELDAAMDGELMFDGSSIDGFARIEESDQVLIPDTSTFNVMPWRPSEKGVASMICDVYNTDGTPFEGCPRNILKKAVQEAEEMGYEFNVGPEGEFFLFHTDEKGRPVFDVHDTAGYFDLAPYDMGEDARRSIILTMKKMGFRIEASHHEVAKGQHEIDFKYDEAVTTADNWMTFKDIVKNIAKNHGLYATFLPKPFSNDNGNAMHCNQSLFKNGENAFYDCNDQENGQLSDIAYYYIGGLLKHAKGMTLVANPIVNSYKRLLPGYEAPTNIAWSTKNRSTLVRVPASRGCSTRIELRNPDPTANPYLIFAVMLKAGLEGIKNKITPPPDIEENIFELSLEEQQKLNVDLLPRDMYEAINEMKKDSLVREALGEHVYNLYLKAKFDEWVSYNKQVHDWEIDNYLSKY</sequence>
<dbReference type="GO" id="GO:0046872">
    <property type="term" value="F:metal ion binding"/>
    <property type="evidence" value="ECO:0007669"/>
    <property type="project" value="UniProtKB-KW"/>
</dbReference>
<feature type="domain" description="GS catalytic" evidence="19">
    <location>
        <begin position="108"/>
        <end position="445"/>
    </location>
</feature>
<gene>
    <name evidence="20" type="ordered locus">Nther_0952</name>
</gene>
<evidence type="ECO:0000256" key="1">
    <source>
        <dbReference type="ARBA" id="ARBA00004496"/>
    </source>
</evidence>
<evidence type="ECO:0000313" key="20">
    <source>
        <dbReference type="EMBL" id="ACB84536.1"/>
    </source>
</evidence>
<evidence type="ECO:0000256" key="15">
    <source>
        <dbReference type="PROSITE-ProRule" id="PRU01330"/>
    </source>
</evidence>
<evidence type="ECO:0000256" key="8">
    <source>
        <dbReference type="ARBA" id="ARBA00022741"/>
    </source>
</evidence>
<dbReference type="InterPro" id="IPR027303">
    <property type="entry name" value="Gln_synth_gly_rich_site"/>
</dbReference>
<dbReference type="PROSITE" id="PS51987">
    <property type="entry name" value="GS_CATALYTIC"/>
    <property type="match status" value="1"/>
</dbReference>
<feature type="binding site" evidence="13">
    <location>
        <position position="317"/>
    </location>
    <ligand>
        <name>ATP</name>
        <dbReference type="ChEBI" id="CHEBI:30616"/>
    </ligand>
</feature>
<feature type="binding site" evidence="12">
    <location>
        <begin position="239"/>
        <end position="240"/>
    </location>
    <ligand>
        <name>L-glutamate</name>
        <dbReference type="ChEBI" id="CHEBI:29985"/>
    </ligand>
</feature>
<comment type="catalytic activity">
    <reaction evidence="11 17">
        <text>L-glutamate + NH4(+) + ATP = L-glutamine + ADP + phosphate + H(+)</text>
        <dbReference type="Rhea" id="RHEA:16169"/>
        <dbReference type="ChEBI" id="CHEBI:15378"/>
        <dbReference type="ChEBI" id="CHEBI:28938"/>
        <dbReference type="ChEBI" id="CHEBI:29985"/>
        <dbReference type="ChEBI" id="CHEBI:30616"/>
        <dbReference type="ChEBI" id="CHEBI:43474"/>
        <dbReference type="ChEBI" id="CHEBI:58359"/>
        <dbReference type="ChEBI" id="CHEBI:456216"/>
        <dbReference type="EC" id="6.3.1.2"/>
    </reaction>
</comment>
<keyword evidence="10 14" id="KW-0460">Magnesium</keyword>
<feature type="binding site" evidence="14">
    <location>
        <position position="244"/>
    </location>
    <ligand>
        <name>Mg(2+)</name>
        <dbReference type="ChEBI" id="CHEBI:18420"/>
        <label>1</label>
    </ligand>
</feature>
<reference evidence="20 21" key="1">
    <citation type="submission" date="2008-04" db="EMBL/GenBank/DDBJ databases">
        <title>Complete sequence of chromosome of Natranaerobius thermophilus JW/NM-WN-LF.</title>
        <authorList>
            <consortium name="US DOE Joint Genome Institute"/>
            <person name="Copeland A."/>
            <person name="Lucas S."/>
            <person name="Lapidus A."/>
            <person name="Glavina del Rio T."/>
            <person name="Dalin E."/>
            <person name="Tice H."/>
            <person name="Bruce D."/>
            <person name="Goodwin L."/>
            <person name="Pitluck S."/>
            <person name="Chertkov O."/>
            <person name="Brettin T."/>
            <person name="Detter J.C."/>
            <person name="Han C."/>
            <person name="Kuske C.R."/>
            <person name="Schmutz J."/>
            <person name="Larimer F."/>
            <person name="Land M."/>
            <person name="Hauser L."/>
            <person name="Kyrpides N."/>
            <person name="Lykidis A."/>
            <person name="Mesbah N.M."/>
            <person name="Wiegel J."/>
        </authorList>
    </citation>
    <scope>NUCLEOTIDE SEQUENCE [LARGE SCALE GENOMIC DNA]</scope>
    <source>
        <strain evidence="21">ATCC BAA-1301 / DSM 18059 / JW/NM-WN-LF</strain>
    </source>
</reference>
<evidence type="ECO:0000259" key="18">
    <source>
        <dbReference type="PROSITE" id="PS51986"/>
    </source>
</evidence>
<dbReference type="GO" id="GO:0005737">
    <property type="term" value="C:cytoplasm"/>
    <property type="evidence" value="ECO:0007669"/>
    <property type="project" value="UniProtKB-SubCell"/>
</dbReference>